<proteinExistence type="predicted"/>
<sequence length="109" mass="11396">MAASSRRRSEIASADHGCASNAAASSRGIGPPWARSVRTDTGLSVSWQAGSTATRYRLAATCCSMAQAERSVRWSRANAAPGPLVRQAAVPSGDRAGAAHRDRMMGRLP</sequence>
<dbReference type="AlphaFoldDB" id="A0A4R4U540"/>
<evidence type="ECO:0000256" key="1">
    <source>
        <dbReference type="SAM" id="MobiDB-lite"/>
    </source>
</evidence>
<accession>A0A4R4U540</accession>
<evidence type="ECO:0000313" key="2">
    <source>
        <dbReference type="EMBL" id="TDC86447.1"/>
    </source>
</evidence>
<comment type="caution">
    <text evidence="2">The sequence shown here is derived from an EMBL/GenBank/DDBJ whole genome shotgun (WGS) entry which is preliminary data.</text>
</comment>
<protein>
    <submittedName>
        <fullName evidence="2">Uncharacterized protein</fullName>
    </submittedName>
</protein>
<feature type="compositionally biased region" description="Basic and acidic residues" evidence="1">
    <location>
        <begin position="97"/>
        <end position="109"/>
    </location>
</feature>
<organism evidence="2 3">
    <name type="scientific">Nonomuraea deserti</name>
    <dbReference type="NCBI Taxonomy" id="1848322"/>
    <lineage>
        <taxon>Bacteria</taxon>
        <taxon>Bacillati</taxon>
        <taxon>Actinomycetota</taxon>
        <taxon>Actinomycetes</taxon>
        <taxon>Streptosporangiales</taxon>
        <taxon>Streptosporangiaceae</taxon>
        <taxon>Nonomuraea</taxon>
    </lineage>
</organism>
<dbReference type="Proteomes" id="UP000295258">
    <property type="component" value="Unassembled WGS sequence"/>
</dbReference>
<evidence type="ECO:0000313" key="3">
    <source>
        <dbReference type="Proteomes" id="UP000295258"/>
    </source>
</evidence>
<name>A0A4R4U540_9ACTN</name>
<gene>
    <name evidence="2" type="ORF">E1292_47910</name>
</gene>
<keyword evidence="3" id="KW-1185">Reference proteome</keyword>
<feature type="region of interest" description="Disordered" evidence="1">
    <location>
        <begin position="1"/>
        <end position="37"/>
    </location>
</feature>
<reference evidence="2 3" key="1">
    <citation type="submission" date="2019-03" db="EMBL/GenBank/DDBJ databases">
        <title>Draft genome sequences of novel Actinobacteria.</title>
        <authorList>
            <person name="Sahin N."/>
            <person name="Ay H."/>
            <person name="Saygin H."/>
        </authorList>
    </citation>
    <scope>NUCLEOTIDE SEQUENCE [LARGE SCALE GENOMIC DNA]</scope>
    <source>
        <strain evidence="2 3">KC310</strain>
    </source>
</reference>
<dbReference type="EMBL" id="SMKO01000293">
    <property type="protein sequence ID" value="TDC86447.1"/>
    <property type="molecule type" value="Genomic_DNA"/>
</dbReference>
<feature type="region of interest" description="Disordered" evidence="1">
    <location>
        <begin position="85"/>
        <end position="109"/>
    </location>
</feature>
<dbReference type="RefSeq" id="WP_132606461.1">
    <property type="nucleotide sequence ID" value="NZ_SMKO01000293.1"/>
</dbReference>